<keyword evidence="1" id="KW-0472">Membrane</keyword>
<name>A0A7E4ZWX2_PANRE</name>
<evidence type="ECO:0000313" key="2">
    <source>
        <dbReference type="Proteomes" id="UP000492821"/>
    </source>
</evidence>
<keyword evidence="1" id="KW-1133">Transmembrane helix</keyword>
<dbReference type="Proteomes" id="UP000492821">
    <property type="component" value="Unassembled WGS sequence"/>
</dbReference>
<accession>A0A7E4ZWX2</accession>
<dbReference type="WBParaSite" id="Pan_g22237.t1">
    <property type="protein sequence ID" value="Pan_g22237.t1"/>
    <property type="gene ID" value="Pan_g22237"/>
</dbReference>
<protein>
    <submittedName>
        <fullName evidence="3">Serpentine receptor class gamma</fullName>
    </submittedName>
</protein>
<keyword evidence="1" id="KW-0812">Transmembrane</keyword>
<evidence type="ECO:0000313" key="3">
    <source>
        <dbReference type="WBParaSite" id="Pan_g22237.t1"/>
    </source>
</evidence>
<feature type="transmembrane region" description="Helical" evidence="1">
    <location>
        <begin position="110"/>
        <end position="133"/>
    </location>
</feature>
<sequence>MIILALSGSSTFIVLTIYQLIFQCVNTSLLKVRVLRRVFSNAIFVYLFFLWTFFSWILALFAIFLLSVNNEKETNTVFVADIPALAPLIAATPSFDGFHPDLTTPFLTTYVNITMFSVAAVVISSAILFIAFVKHMNRIKNDVLPYTFTGFVMMYK</sequence>
<keyword evidence="2" id="KW-1185">Reference proteome</keyword>
<feature type="transmembrane region" description="Helical" evidence="1">
    <location>
        <begin position="42"/>
        <end position="66"/>
    </location>
</feature>
<reference evidence="3" key="2">
    <citation type="submission" date="2020-10" db="UniProtKB">
        <authorList>
            <consortium name="WormBaseParasite"/>
        </authorList>
    </citation>
    <scope>IDENTIFICATION</scope>
</reference>
<dbReference type="AlphaFoldDB" id="A0A7E4ZWX2"/>
<proteinExistence type="predicted"/>
<evidence type="ECO:0000256" key="1">
    <source>
        <dbReference type="SAM" id="Phobius"/>
    </source>
</evidence>
<organism evidence="2 3">
    <name type="scientific">Panagrellus redivivus</name>
    <name type="common">Microworm</name>
    <dbReference type="NCBI Taxonomy" id="6233"/>
    <lineage>
        <taxon>Eukaryota</taxon>
        <taxon>Metazoa</taxon>
        <taxon>Ecdysozoa</taxon>
        <taxon>Nematoda</taxon>
        <taxon>Chromadorea</taxon>
        <taxon>Rhabditida</taxon>
        <taxon>Tylenchina</taxon>
        <taxon>Panagrolaimomorpha</taxon>
        <taxon>Panagrolaimoidea</taxon>
        <taxon>Panagrolaimidae</taxon>
        <taxon>Panagrellus</taxon>
    </lineage>
</organism>
<reference evidence="2" key="1">
    <citation type="journal article" date="2013" name="Genetics">
        <title>The draft genome and transcriptome of Panagrellus redivivus are shaped by the harsh demands of a free-living lifestyle.</title>
        <authorList>
            <person name="Srinivasan J."/>
            <person name="Dillman A.R."/>
            <person name="Macchietto M.G."/>
            <person name="Heikkinen L."/>
            <person name="Lakso M."/>
            <person name="Fracchia K.M."/>
            <person name="Antoshechkin I."/>
            <person name="Mortazavi A."/>
            <person name="Wong G."/>
            <person name="Sternberg P.W."/>
        </authorList>
    </citation>
    <scope>NUCLEOTIDE SEQUENCE [LARGE SCALE GENOMIC DNA]</scope>
    <source>
        <strain evidence="2">MT8872</strain>
    </source>
</reference>